<feature type="compositionally biased region" description="Low complexity" evidence="1">
    <location>
        <begin position="1369"/>
        <end position="1381"/>
    </location>
</feature>
<feature type="compositionally biased region" description="Polar residues" evidence="1">
    <location>
        <begin position="1407"/>
        <end position="1420"/>
    </location>
</feature>
<feature type="region of interest" description="Disordered" evidence="1">
    <location>
        <begin position="610"/>
        <end position="646"/>
    </location>
</feature>
<dbReference type="GO" id="GO:0034967">
    <property type="term" value="C:Set3 complex"/>
    <property type="evidence" value="ECO:0007669"/>
    <property type="project" value="TreeGrafter"/>
</dbReference>
<feature type="compositionally biased region" description="Polar residues" evidence="1">
    <location>
        <begin position="1306"/>
        <end position="1324"/>
    </location>
</feature>
<sequence>MSRYPPNDFRGERRASPPRWSGDRRGSYHDAPRGRGGRDFRDAPPQLRDAPPLGARNSFREPRDFSPRDLRDEPVRARRNSRDGPLSAGAPYESPSFRGGFGRGRGDGGFRGGRGGRGRFPDDRDLFPRDRSPRDRSPPFYRREDRSPDRRDERPYPRREEPRWPDRDRELDRTRRDPQRPELRQIDTGPSPAALVNPDRLALIEDAIESPSRRPAMTPSSAVPGRRESEIPGYINARVENTNNRYNSRASSPPTQPPPVPAFTVLHAAPQNIPKPPEAKPVAAPTSIATPSENVQKSPLIPTAPRAATADAPPAAPRAPRAESDAQSRSARPWDGGSIQAPTQPRAAPVSPTMHATSRPGVIAAPTGPKADRALSQPSVSPRLSFTAAPLTMTRSRSPPPTAPTGPRGHALSHSPEITFAAAPTAPKADRAPPSAPRVPISVRTNDRSAPPGVRGPQSAPGRGWNQWRREEPAVNRQDFGVDSSRARDSKFEAPRTAAPQRDDKMELDPAPQPAKAPVQQSFFGKPSSEMEAEQETIDAADDSLSTTDDDEIEDQDLALFKAKFVRQRRELEAKLIDLSLQRYRATTPLENLARVPRITMKDVEKFNSREIEMDVDEPPRHIERSVPPAAQSSESEEGADLLTPQGEEDTSVMIHDADEPEVARRIRRPSPDVVTLPFILKDSQMAFDETEEYKQGQILYEAAQDDMTSALKNELSTACDSDSKLEADFADYYRRWRVECEELDYEREEQERMERQASFEPGPEPEPPLSASLNPIVEGRRLHKFSSEYEIEQVLKESKEMARIEQEKADREAKKTQADMEKEAIVPDQLSAKEFQRSLFIDNNTLCEPETLTVVFAYEPAPDDFTDQEQQIFVAAFKETPKKWSEIASLLPGREPKDCIRHYYANKWDGRFRDAKARRFKGVRRGRGGGPKGPRSKGAAAMADLARADEGPVATNDNGRPKRAAAPTTFAERETENKAILAGQSPAKRPNTGKDGQDPDKPVKRRRAAGAQASRKPKGAQPLASLAAAPNLSPDGRSVQQTHVKESEMSARLEEASLLTGFSAGRPALPNESQAPFGGDPYMARQLDDPNRMRPPLQGQSAKSNTSSYWSVPEQNDFNKYIKHFGTDFAAIALHMGTKSQTMIKNHYSRQVENRPDLERDALAANARKQRGEDIGAPPVPTPITKRKYDQPPTAPRSLVQHGDAMDIDDGIGSRASIKQHGSPPQFGMRPQYQPALQADRGQSDTSGTPTLAPSVPTRQFQPRMSIFSDPRAEGRSSLSAAPSYMPPLGTPTAQPSRPGPDSGYIQSLLDQQKQAIQMQGQYSGDRMDFSQPRGPLGSLQHSPASQPALLHIDRKQLDARPSPPPMGSFFGSKGGSSTSRAYDSLRYSTQHAVAPQPPKREDSRTSIGSSATFLQPSQPADPPKRSNVMSLLNDTEDPKPAKRNSMEVPTAAAIPRHGSPAQHGGVPPPAFGNVSQPYNAPGQPQYARSSLAAPPVSSALKQEPLSASSSGIQSSIPPKHDWPARSSAHGTHTPPAGPSYERGGRPPFQPYHSSMLGSLGTPNRANPSPPPLGGLQHSRTPSLPTAEPHRPPYTASLPQSSMYQQQQQGPPPFAQTPSSQAPAHDHPAHSSSLTPGYPAMHQRVSSRDERPSGQFFRERDREWRFSRDEDVERRREGGRAPEPRQYEQDHSYRAPMPPQRIHTAYSGYESGRHDSGMNMREQSIREAHIAMQHEEERLRSTGHYREQDQADEARRRHDDAYMSGARRTPLGGGFGASNLPTNRR</sequence>
<feature type="domain" description="HTH myb-type" evidence="3">
    <location>
        <begin position="866"/>
        <end position="917"/>
    </location>
</feature>
<dbReference type="InterPro" id="IPR001005">
    <property type="entry name" value="SANT/Myb"/>
</dbReference>
<evidence type="ECO:0000259" key="2">
    <source>
        <dbReference type="PROSITE" id="PS51293"/>
    </source>
</evidence>
<dbReference type="PROSITE" id="PS51294">
    <property type="entry name" value="HTH_MYB"/>
    <property type="match status" value="1"/>
</dbReference>
<dbReference type="PANTHER" id="PTHR13992:SF39">
    <property type="entry name" value="SMRTER, ISOFORM G"/>
    <property type="match status" value="1"/>
</dbReference>
<feature type="region of interest" description="Disordered" evidence="1">
    <location>
        <begin position="748"/>
        <end position="774"/>
    </location>
</feature>
<feature type="compositionally biased region" description="Basic and acidic residues" evidence="1">
    <location>
        <begin position="1737"/>
        <end position="1762"/>
    </location>
</feature>
<dbReference type="PROSITE" id="PS51293">
    <property type="entry name" value="SANT"/>
    <property type="match status" value="1"/>
</dbReference>
<feature type="compositionally biased region" description="Basic and acidic residues" evidence="1">
    <location>
        <begin position="58"/>
        <end position="82"/>
    </location>
</feature>
<dbReference type="GO" id="GO:0006357">
    <property type="term" value="P:regulation of transcription by RNA polymerase II"/>
    <property type="evidence" value="ECO:0007669"/>
    <property type="project" value="TreeGrafter"/>
</dbReference>
<dbReference type="InterPro" id="IPR009057">
    <property type="entry name" value="Homeodomain-like_sf"/>
</dbReference>
<dbReference type="InterPro" id="IPR017884">
    <property type="entry name" value="SANT_dom"/>
</dbReference>
<dbReference type="OrthoDB" id="10258692at2759"/>
<dbReference type="Gene3D" id="1.20.58.1880">
    <property type="match status" value="1"/>
</dbReference>
<feature type="compositionally biased region" description="Basic and acidic residues" evidence="1">
    <location>
        <begin position="119"/>
        <end position="185"/>
    </location>
</feature>
<feature type="compositionally biased region" description="Low complexity" evidence="1">
    <location>
        <begin position="303"/>
        <end position="313"/>
    </location>
</feature>
<dbReference type="SMART" id="SM00717">
    <property type="entry name" value="SANT"/>
    <property type="match status" value="2"/>
</dbReference>
<dbReference type="Pfam" id="PF00249">
    <property type="entry name" value="Myb_DNA-binding"/>
    <property type="match status" value="2"/>
</dbReference>
<feature type="compositionally biased region" description="Basic and acidic residues" evidence="1">
    <location>
        <begin position="9"/>
        <end position="42"/>
    </location>
</feature>
<dbReference type="PANTHER" id="PTHR13992">
    <property type="entry name" value="NUCLEAR RECEPTOR CO-REPRESSOR RELATED NCOR"/>
    <property type="match status" value="1"/>
</dbReference>
<dbReference type="Gene3D" id="1.10.10.60">
    <property type="entry name" value="Homeodomain-like"/>
    <property type="match status" value="1"/>
</dbReference>
<keyword evidence="5" id="KW-1185">Reference proteome</keyword>
<protein>
    <recommendedName>
        <fullName evidence="6">SANT domain-containing protein</fullName>
    </recommendedName>
</protein>
<dbReference type="Proteomes" id="UP000503462">
    <property type="component" value="Chromosome 3"/>
</dbReference>
<dbReference type="EMBL" id="CP051141">
    <property type="protein sequence ID" value="QIW98516.1"/>
    <property type="molecule type" value="Genomic_DNA"/>
</dbReference>
<proteinExistence type="predicted"/>
<evidence type="ECO:0000256" key="1">
    <source>
        <dbReference type="SAM" id="MobiDB-lite"/>
    </source>
</evidence>
<feature type="compositionally biased region" description="Gly residues" evidence="1">
    <location>
        <begin position="99"/>
        <end position="115"/>
    </location>
</feature>
<evidence type="ECO:0000259" key="3">
    <source>
        <dbReference type="PROSITE" id="PS51294"/>
    </source>
</evidence>
<reference evidence="4 5" key="1">
    <citation type="journal article" date="2016" name="Sci. Rep.">
        <title>Peltaster fructicola genome reveals evolution from an invasive phytopathogen to an ectophytic parasite.</title>
        <authorList>
            <person name="Xu C."/>
            <person name="Chen H."/>
            <person name="Gleason M.L."/>
            <person name="Xu J.R."/>
            <person name="Liu H."/>
            <person name="Zhang R."/>
            <person name="Sun G."/>
        </authorList>
    </citation>
    <scope>NUCLEOTIDE SEQUENCE [LARGE SCALE GENOMIC DNA]</scope>
    <source>
        <strain evidence="4 5">LNHT1506</strain>
    </source>
</reference>
<evidence type="ECO:0000313" key="4">
    <source>
        <dbReference type="EMBL" id="QIW98516.1"/>
    </source>
</evidence>
<dbReference type="InterPro" id="IPR017930">
    <property type="entry name" value="Myb_dom"/>
</dbReference>
<organism evidence="4 5">
    <name type="scientific">Peltaster fructicola</name>
    <dbReference type="NCBI Taxonomy" id="286661"/>
    <lineage>
        <taxon>Eukaryota</taxon>
        <taxon>Fungi</taxon>
        <taxon>Dikarya</taxon>
        <taxon>Ascomycota</taxon>
        <taxon>Pezizomycotina</taxon>
        <taxon>Dothideomycetes</taxon>
        <taxon>Dothideomycetes incertae sedis</taxon>
        <taxon>Peltaster</taxon>
    </lineage>
</organism>
<feature type="compositionally biased region" description="Polar residues" evidence="1">
    <location>
        <begin position="1553"/>
        <end position="1568"/>
    </location>
</feature>
<feature type="compositionally biased region" description="Basic and acidic residues" evidence="1">
    <location>
        <begin position="610"/>
        <end position="625"/>
    </location>
</feature>
<name>A0A6H0XUT0_9PEZI</name>
<feature type="compositionally biased region" description="Basic and acidic residues" evidence="1">
    <location>
        <begin position="485"/>
        <end position="494"/>
    </location>
</feature>
<feature type="domain" description="SANT" evidence="2">
    <location>
        <begin position="861"/>
        <end position="912"/>
    </location>
</feature>
<feature type="compositionally biased region" description="Polar residues" evidence="1">
    <location>
        <begin position="1245"/>
        <end position="1264"/>
    </location>
</feature>
<feature type="compositionally biased region" description="Polar residues" evidence="1">
    <location>
        <begin position="287"/>
        <end position="297"/>
    </location>
</feature>
<dbReference type="SUPFAM" id="SSF46689">
    <property type="entry name" value="Homeodomain-like"/>
    <property type="match status" value="2"/>
</dbReference>
<evidence type="ECO:0008006" key="6">
    <source>
        <dbReference type="Google" id="ProtNLM"/>
    </source>
</evidence>
<feature type="compositionally biased region" description="Low complexity" evidence="1">
    <location>
        <begin position="1489"/>
        <end position="1517"/>
    </location>
</feature>
<dbReference type="CDD" id="cd00167">
    <property type="entry name" value="SANT"/>
    <property type="match status" value="2"/>
</dbReference>
<feature type="compositionally biased region" description="Acidic residues" evidence="1">
    <location>
        <begin position="531"/>
        <end position="549"/>
    </location>
</feature>
<evidence type="ECO:0000313" key="5">
    <source>
        <dbReference type="Proteomes" id="UP000503462"/>
    </source>
</evidence>
<feature type="region of interest" description="Disordered" evidence="1">
    <location>
        <begin position="920"/>
        <end position="1051"/>
    </location>
</feature>
<feature type="compositionally biased region" description="Low complexity" evidence="1">
    <location>
        <begin position="1021"/>
        <end position="1035"/>
    </location>
</feature>
<feature type="region of interest" description="Disordered" evidence="1">
    <location>
        <begin position="1737"/>
        <end position="1786"/>
    </location>
</feature>
<feature type="compositionally biased region" description="Low complexity" evidence="1">
    <location>
        <begin position="1598"/>
        <end position="1610"/>
    </location>
</feature>
<accession>A0A6H0XUT0</accession>
<feature type="region of interest" description="Disordered" evidence="1">
    <location>
        <begin position="1"/>
        <end position="549"/>
    </location>
</feature>
<dbReference type="InterPro" id="IPR051571">
    <property type="entry name" value="N-CoR_corepressor"/>
</dbReference>
<gene>
    <name evidence="4" type="ORF">AMS68_004034</name>
</gene>
<feature type="compositionally biased region" description="Low complexity" evidence="1">
    <location>
        <begin position="937"/>
        <end position="946"/>
    </location>
</feature>
<feature type="compositionally biased region" description="Basic and acidic residues" evidence="1">
    <location>
        <begin position="1647"/>
        <end position="1694"/>
    </location>
</feature>
<feature type="compositionally biased region" description="Polar residues" evidence="1">
    <location>
        <begin position="239"/>
        <end position="252"/>
    </location>
</feature>
<feature type="region of interest" description="Disordered" evidence="1">
    <location>
        <begin position="1168"/>
        <end position="1718"/>
    </location>
</feature>